<keyword evidence="2" id="KW-0813">Transport</keyword>
<accession>A0ABU6GWE0</accession>
<protein>
    <submittedName>
        <fullName evidence="9">MFS transporter</fullName>
    </submittedName>
</protein>
<keyword evidence="4 7" id="KW-0812">Transmembrane</keyword>
<dbReference type="InterPro" id="IPR020846">
    <property type="entry name" value="MFS_dom"/>
</dbReference>
<proteinExistence type="predicted"/>
<feature type="transmembrane region" description="Helical" evidence="7">
    <location>
        <begin position="333"/>
        <end position="361"/>
    </location>
</feature>
<dbReference type="PROSITE" id="PS50850">
    <property type="entry name" value="MFS"/>
    <property type="match status" value="1"/>
</dbReference>
<dbReference type="Proteomes" id="UP001344632">
    <property type="component" value="Unassembled WGS sequence"/>
</dbReference>
<comment type="caution">
    <text evidence="9">The sequence shown here is derived from an EMBL/GenBank/DDBJ whole genome shotgun (WGS) entry which is preliminary data.</text>
</comment>
<dbReference type="InterPro" id="IPR011701">
    <property type="entry name" value="MFS"/>
</dbReference>
<name>A0ABU6GWE0_9BACL</name>
<keyword evidence="5 7" id="KW-1133">Transmembrane helix</keyword>
<feature type="transmembrane region" description="Helical" evidence="7">
    <location>
        <begin position="82"/>
        <end position="104"/>
    </location>
</feature>
<dbReference type="Pfam" id="PF07690">
    <property type="entry name" value="MFS_1"/>
    <property type="match status" value="1"/>
</dbReference>
<evidence type="ECO:0000259" key="8">
    <source>
        <dbReference type="PROSITE" id="PS50850"/>
    </source>
</evidence>
<feature type="transmembrane region" description="Helical" evidence="7">
    <location>
        <begin position="50"/>
        <end position="70"/>
    </location>
</feature>
<dbReference type="CDD" id="cd17324">
    <property type="entry name" value="MFS_NepI_like"/>
    <property type="match status" value="1"/>
</dbReference>
<feature type="transmembrane region" description="Helical" evidence="7">
    <location>
        <begin position="165"/>
        <end position="187"/>
    </location>
</feature>
<feature type="transmembrane region" description="Helical" evidence="7">
    <location>
        <begin position="278"/>
        <end position="295"/>
    </location>
</feature>
<evidence type="ECO:0000313" key="9">
    <source>
        <dbReference type="EMBL" id="MEC0243674.1"/>
    </source>
</evidence>
<evidence type="ECO:0000256" key="7">
    <source>
        <dbReference type="SAM" id="Phobius"/>
    </source>
</evidence>
<evidence type="ECO:0000256" key="6">
    <source>
        <dbReference type="ARBA" id="ARBA00023136"/>
    </source>
</evidence>
<feature type="transmembrane region" description="Helical" evidence="7">
    <location>
        <begin position="219"/>
        <end position="237"/>
    </location>
</feature>
<dbReference type="RefSeq" id="WP_326091399.1">
    <property type="nucleotide sequence ID" value="NZ_JARLKZ010000026.1"/>
</dbReference>
<dbReference type="PANTHER" id="PTHR43124">
    <property type="entry name" value="PURINE EFFLUX PUMP PBUE"/>
    <property type="match status" value="1"/>
</dbReference>
<keyword evidence="3" id="KW-1003">Cell membrane</keyword>
<reference evidence="9 10" key="1">
    <citation type="submission" date="2023-03" db="EMBL/GenBank/DDBJ databases">
        <title>Bacillus Genome Sequencing.</title>
        <authorList>
            <person name="Dunlap C."/>
        </authorList>
    </citation>
    <scope>NUCLEOTIDE SEQUENCE [LARGE SCALE GENOMIC DNA]</scope>
    <source>
        <strain evidence="9 10">BD-525</strain>
    </source>
</reference>
<evidence type="ECO:0000256" key="5">
    <source>
        <dbReference type="ARBA" id="ARBA00022989"/>
    </source>
</evidence>
<evidence type="ECO:0000256" key="4">
    <source>
        <dbReference type="ARBA" id="ARBA00022692"/>
    </source>
</evidence>
<evidence type="ECO:0000256" key="1">
    <source>
        <dbReference type="ARBA" id="ARBA00004651"/>
    </source>
</evidence>
<keyword evidence="6 7" id="KW-0472">Membrane</keyword>
<feature type="transmembrane region" description="Helical" evidence="7">
    <location>
        <begin position="301"/>
        <end position="321"/>
    </location>
</feature>
<feature type="transmembrane region" description="Helical" evidence="7">
    <location>
        <begin position="110"/>
        <end position="127"/>
    </location>
</feature>
<dbReference type="PANTHER" id="PTHR43124:SF3">
    <property type="entry name" value="CHLORAMPHENICOL EFFLUX PUMP RV0191"/>
    <property type="match status" value="1"/>
</dbReference>
<gene>
    <name evidence="9" type="ORF">P4H66_28085</name>
</gene>
<dbReference type="InterPro" id="IPR050189">
    <property type="entry name" value="MFS_Efflux_Transporters"/>
</dbReference>
<dbReference type="Gene3D" id="1.20.1250.20">
    <property type="entry name" value="MFS general substrate transporter like domains"/>
    <property type="match status" value="1"/>
</dbReference>
<evidence type="ECO:0000256" key="3">
    <source>
        <dbReference type="ARBA" id="ARBA00022475"/>
    </source>
</evidence>
<comment type="subcellular location">
    <subcellularLocation>
        <location evidence="1">Cell membrane</location>
        <topology evidence="1">Multi-pass membrane protein</topology>
    </subcellularLocation>
</comment>
<evidence type="ECO:0000256" key="2">
    <source>
        <dbReference type="ARBA" id="ARBA00022448"/>
    </source>
</evidence>
<feature type="domain" description="Major facilitator superfamily (MFS) profile" evidence="8">
    <location>
        <begin position="15"/>
        <end position="390"/>
    </location>
</feature>
<keyword evidence="10" id="KW-1185">Reference proteome</keyword>
<dbReference type="SUPFAM" id="SSF103473">
    <property type="entry name" value="MFS general substrate transporter"/>
    <property type="match status" value="1"/>
</dbReference>
<dbReference type="InterPro" id="IPR036259">
    <property type="entry name" value="MFS_trans_sf"/>
</dbReference>
<evidence type="ECO:0000313" key="10">
    <source>
        <dbReference type="Proteomes" id="UP001344632"/>
    </source>
</evidence>
<feature type="transmembrane region" description="Helical" evidence="7">
    <location>
        <begin position="139"/>
        <end position="159"/>
    </location>
</feature>
<organism evidence="9 10">
    <name type="scientific">Paenibacillus dokdonensis</name>
    <dbReference type="NCBI Taxonomy" id="2567944"/>
    <lineage>
        <taxon>Bacteria</taxon>
        <taxon>Bacillati</taxon>
        <taxon>Bacillota</taxon>
        <taxon>Bacilli</taxon>
        <taxon>Bacillales</taxon>
        <taxon>Paenibacillaceae</taxon>
        <taxon>Paenibacillus</taxon>
    </lineage>
</organism>
<sequence length="394" mass="41723">MNTNANAANRLPLAGLLALALTGFLAILSEILPAGLLPQLSEGLGISQSLAGQLTTFYAIGSVVGAVPIITATRKWKRRSLLVLTVITFVVFNTITAISSIFILTLIARLFAGVAAGVVWGMLTGYARRMVPENLKGRAVSIAMMGIPVALTFGLPLGTFLSSFIGWRVLFGVVSVIAVILIGWILWKLPDFPGQDDNSSSSSSVSVWSVFRTPGVRPVLFVVLTWMTAHNVLYTYIAPLLASAGFNKIEFILLVYGIASIVSTFLIGRLIDRHRRPLVLGSLAAFIVVTLLFGLSSSLSVGIYIAIILWGLVFGGAASLLQTSVAEAVEEQAVDIALSLSSTTWNFAIALGGAVGGILLTSAGVSSFPWVGFVLLILALLVAWKAKKNGFKSK</sequence>
<feature type="transmembrane region" description="Helical" evidence="7">
    <location>
        <begin position="249"/>
        <end position="271"/>
    </location>
</feature>
<dbReference type="EMBL" id="JARLKZ010000026">
    <property type="protein sequence ID" value="MEC0243674.1"/>
    <property type="molecule type" value="Genomic_DNA"/>
</dbReference>
<feature type="transmembrane region" description="Helical" evidence="7">
    <location>
        <begin position="367"/>
        <end position="384"/>
    </location>
</feature>